<sequence length="394" mass="45643">MQAIMSYIGGMLTYMTILANGINDLKLMKNGQDRHLLNLEPRYVSLTFQRVAVDTDETLEDWEIVPQPTRPSGKPCHGNFTNSQEFSKVEWPEEVPSFSRFSELACELQIQIWEYALPGPGIIDLHIQQRRGQGFCSHEIWLQLQPPVIYINKAYDTLILDCNVLQRFEAQGGHMDLSKLQHLALKEFGMAAISAHIYLEKTLPSLKTITHILNHDILSTKNVKTLRDFGFRGRMSKSPKHNFQLINVGGSLERSDIFWENSESVLQSDFSGSPKRVLKRWWKTMEKWSSEVLYLIPRGKENDKNDDIAYYTLRPKAPYKKRTPRLLIEDERWELDRRYGSQRRIVAQKHFGFFLNPRGQYLEGLYDGIPALFGEEVPEESEAQNELVFTAKCD</sequence>
<feature type="domain" description="2EXR" evidence="1">
    <location>
        <begin position="98"/>
        <end position="152"/>
    </location>
</feature>
<evidence type="ECO:0000313" key="3">
    <source>
        <dbReference type="Proteomes" id="UP000701801"/>
    </source>
</evidence>
<dbReference type="InterPro" id="IPR045518">
    <property type="entry name" value="2EXR"/>
</dbReference>
<dbReference type="EMBL" id="CAJVRM010000041">
    <property type="protein sequence ID" value="CAG8972235.1"/>
    <property type="molecule type" value="Genomic_DNA"/>
</dbReference>
<proteinExistence type="predicted"/>
<keyword evidence="3" id="KW-1185">Reference proteome</keyword>
<dbReference type="AlphaFoldDB" id="A0A9N9LFJ5"/>
<evidence type="ECO:0000259" key="1">
    <source>
        <dbReference type="Pfam" id="PF20150"/>
    </source>
</evidence>
<dbReference type="Pfam" id="PF20150">
    <property type="entry name" value="2EXR"/>
    <property type="match status" value="1"/>
</dbReference>
<name>A0A9N9LFJ5_9HELO</name>
<gene>
    <name evidence="2" type="ORF">HYALB_00001633</name>
</gene>
<evidence type="ECO:0000313" key="2">
    <source>
        <dbReference type="EMBL" id="CAG8972235.1"/>
    </source>
</evidence>
<reference evidence="2" key="1">
    <citation type="submission" date="2021-07" db="EMBL/GenBank/DDBJ databases">
        <authorList>
            <person name="Durling M."/>
        </authorList>
    </citation>
    <scope>NUCLEOTIDE SEQUENCE</scope>
</reference>
<dbReference type="Proteomes" id="UP000701801">
    <property type="component" value="Unassembled WGS sequence"/>
</dbReference>
<protein>
    <recommendedName>
        <fullName evidence="1">2EXR domain-containing protein</fullName>
    </recommendedName>
</protein>
<comment type="caution">
    <text evidence="2">The sequence shown here is derived from an EMBL/GenBank/DDBJ whole genome shotgun (WGS) entry which is preliminary data.</text>
</comment>
<dbReference type="OrthoDB" id="3522990at2759"/>
<accession>A0A9N9LFJ5</accession>
<organism evidence="2 3">
    <name type="scientific">Hymenoscyphus albidus</name>
    <dbReference type="NCBI Taxonomy" id="595503"/>
    <lineage>
        <taxon>Eukaryota</taxon>
        <taxon>Fungi</taxon>
        <taxon>Dikarya</taxon>
        <taxon>Ascomycota</taxon>
        <taxon>Pezizomycotina</taxon>
        <taxon>Leotiomycetes</taxon>
        <taxon>Helotiales</taxon>
        <taxon>Helotiaceae</taxon>
        <taxon>Hymenoscyphus</taxon>
    </lineage>
</organism>